<keyword evidence="1" id="KW-0378">Hydrolase</keyword>
<organism evidence="3 4">
    <name type="scientific">Sphaerotilus microaerophilus</name>
    <dbReference type="NCBI Taxonomy" id="2914710"/>
    <lineage>
        <taxon>Bacteria</taxon>
        <taxon>Pseudomonadati</taxon>
        <taxon>Pseudomonadota</taxon>
        <taxon>Betaproteobacteria</taxon>
        <taxon>Burkholderiales</taxon>
        <taxon>Sphaerotilaceae</taxon>
        <taxon>Sphaerotilus</taxon>
    </lineage>
</organism>
<sequence>MDRPTPTRRGERRPFWLWRGERSPSRLGRGTAAVLTCAAIVALAGCMSTPPATEPVAQGDFTSVTQQLTSTIAHEMDAQRVAGLSIALVDDQRVVWAQGFGWADVTERRPAAADTLYRVGSVSKLFTDTAAMQLVAQGRLQLDAPIQQALPDWRIRSRWSGSPAGAPITPRLLMTHHSGLPRDVLGGMWAEPAGAVGDFRTMLAGLADPASTEEAAAPPGLAFGYSNVGLDLLGLAIERVSGQRFEQHMQQALLDPLGMRDATFSAGPVDSPRMARGHMKSAAQVEPGLRDLPAGGLTASVSDVAKFISMQFANGRNAAGDVLLPAAQVAEMLRVQNADVALDSGFGNGLGWMLATFGRDTVQGGGPVAHHAGATFYHRAQLMMLPAQRLGVIVAANDGAAGPVVNRVAARALALLLEARTGQPQPARVPGYQPAPRPWTDAERQACVGEYSTVAGVATVSTSGDRLRAELGGRRFDLIEGADRWAGLRYRLGGWLPLSLAALEGIGVQCRSVAGQDGGHEVLIARYDGQELFAGDRLAPPAEVPAELAALVGHWVPELAPGEVPTLERVEVELDAGRLWVRPTLAAAFGGSSAARLPLQVLSPTRAQLVGPVAGTGPVITLRRVEGEARIVYSGWVFRRVH</sequence>
<dbReference type="PANTHER" id="PTHR43283:SF11">
    <property type="entry name" value="BETA-LACTAMASE-RELATED DOMAIN-CONTAINING PROTEIN"/>
    <property type="match status" value="1"/>
</dbReference>
<keyword evidence="4" id="KW-1185">Reference proteome</keyword>
<evidence type="ECO:0000313" key="3">
    <source>
        <dbReference type="EMBL" id="BDI04711.1"/>
    </source>
</evidence>
<accession>A0ABM7YJW1</accession>
<dbReference type="Pfam" id="PF00144">
    <property type="entry name" value="Beta-lactamase"/>
    <property type="match status" value="1"/>
</dbReference>
<reference evidence="3" key="1">
    <citation type="submission" date="2022-04" db="EMBL/GenBank/DDBJ databases">
        <title>Whole genome sequence of Sphaerotilus sp. FB-5.</title>
        <authorList>
            <person name="Takeda M."/>
            <person name="Narihara S."/>
            <person name="Akimoto M."/>
            <person name="Akimoto R."/>
            <person name="Nishiyashiki S."/>
            <person name="Murakami T."/>
        </authorList>
    </citation>
    <scope>NUCLEOTIDE SEQUENCE</scope>
    <source>
        <strain evidence="3">FB-5</strain>
    </source>
</reference>
<dbReference type="Gene3D" id="3.40.710.10">
    <property type="entry name" value="DD-peptidase/beta-lactamase superfamily"/>
    <property type="match status" value="1"/>
</dbReference>
<dbReference type="Proteomes" id="UP001057498">
    <property type="component" value="Chromosome"/>
</dbReference>
<dbReference type="PANTHER" id="PTHR43283">
    <property type="entry name" value="BETA-LACTAMASE-RELATED"/>
    <property type="match status" value="1"/>
</dbReference>
<dbReference type="InterPro" id="IPR050789">
    <property type="entry name" value="Diverse_Enzym_Activities"/>
</dbReference>
<dbReference type="InterPro" id="IPR012338">
    <property type="entry name" value="Beta-lactam/transpept-like"/>
</dbReference>
<gene>
    <name evidence="3" type="ORF">CATMQ487_16810</name>
</gene>
<dbReference type="SUPFAM" id="SSF56601">
    <property type="entry name" value="beta-lactamase/transpeptidase-like"/>
    <property type="match status" value="1"/>
</dbReference>
<dbReference type="EMBL" id="AP025730">
    <property type="protein sequence ID" value="BDI04711.1"/>
    <property type="molecule type" value="Genomic_DNA"/>
</dbReference>
<evidence type="ECO:0000259" key="2">
    <source>
        <dbReference type="Pfam" id="PF00144"/>
    </source>
</evidence>
<feature type="domain" description="Beta-lactamase-related" evidence="2">
    <location>
        <begin position="69"/>
        <end position="404"/>
    </location>
</feature>
<dbReference type="InterPro" id="IPR001466">
    <property type="entry name" value="Beta-lactam-related"/>
</dbReference>
<proteinExistence type="predicted"/>
<name>A0ABM7YJW1_9BURK</name>
<evidence type="ECO:0000256" key="1">
    <source>
        <dbReference type="ARBA" id="ARBA00022801"/>
    </source>
</evidence>
<protein>
    <recommendedName>
        <fullName evidence="2">Beta-lactamase-related domain-containing protein</fullName>
    </recommendedName>
</protein>
<evidence type="ECO:0000313" key="4">
    <source>
        <dbReference type="Proteomes" id="UP001057498"/>
    </source>
</evidence>